<feature type="domain" description="DUF4910" evidence="3">
    <location>
        <begin position="27"/>
        <end position="371"/>
    </location>
</feature>
<dbReference type="Gene3D" id="1.10.10.10">
    <property type="entry name" value="Winged helix-like DNA-binding domain superfamily/Winged helix DNA-binding domain"/>
    <property type="match status" value="1"/>
</dbReference>
<dbReference type="Pfam" id="PF16254">
    <property type="entry name" value="DUF4910"/>
    <property type="match status" value="1"/>
</dbReference>
<dbReference type="InterPro" id="IPR032622">
    <property type="entry name" value="UCP01524_HTH"/>
</dbReference>
<dbReference type="EMBL" id="AACBVJ010000022">
    <property type="protein sequence ID" value="EAJ9198206.1"/>
    <property type="molecule type" value="Genomic_DNA"/>
</dbReference>
<dbReference type="InterPro" id="IPR036388">
    <property type="entry name" value="WH-like_DNA-bd_sf"/>
</dbReference>
<dbReference type="Gene3D" id="3.50.30.90">
    <property type="match status" value="1"/>
</dbReference>
<dbReference type="InterPro" id="IPR032589">
    <property type="entry name" value="DUF4910"/>
</dbReference>
<dbReference type="PIRSF" id="PIRSF015244">
    <property type="entry name" value="UCP015244"/>
    <property type="match status" value="1"/>
</dbReference>
<name>A0A690M0T6_CAMCO</name>
<proteinExistence type="predicted"/>
<dbReference type="InterPro" id="IPR032610">
    <property type="entry name" value="DUF2172"/>
</dbReference>
<dbReference type="Gene3D" id="3.40.630.10">
    <property type="entry name" value="Zn peptidases"/>
    <property type="match status" value="1"/>
</dbReference>
<gene>
    <name evidence="4" type="ORF">BZ274_08575</name>
</gene>
<dbReference type="InterPro" id="IPR012353">
    <property type="entry name" value="UCP015244"/>
</dbReference>
<protein>
    <submittedName>
        <fullName evidence="4">DUF4910 domain-containing protein</fullName>
    </submittedName>
</protein>
<comment type="caution">
    <text evidence="4">The sequence shown here is derived from an EMBL/GenBank/DDBJ whole genome shotgun (WGS) entry which is preliminary data.</text>
</comment>
<evidence type="ECO:0000259" key="1">
    <source>
        <dbReference type="Pfam" id="PF09940"/>
    </source>
</evidence>
<dbReference type="Pfam" id="PF09940">
    <property type="entry name" value="DUF2172"/>
    <property type="match status" value="1"/>
</dbReference>
<evidence type="ECO:0000313" key="5">
    <source>
        <dbReference type="Proteomes" id="UP000382436"/>
    </source>
</evidence>
<dbReference type="AlphaFoldDB" id="A0A690M0T6"/>
<dbReference type="Pfam" id="PF16221">
    <property type="entry name" value="HTH_47"/>
    <property type="match status" value="1"/>
</dbReference>
<reference evidence="4 5" key="1">
    <citation type="submission" date="2018-05" db="EMBL/GenBank/DDBJ databases">
        <authorList>
            <consortium name="PulseNet: The National Subtyping Network for Foodborne Disease Surveillance"/>
            <person name="Tarr C.L."/>
            <person name="Trees E."/>
            <person name="Katz L.S."/>
            <person name="Carleton-Romer H.A."/>
            <person name="Stroika S."/>
            <person name="Kucerova Z."/>
            <person name="Roache K.F."/>
            <person name="Sabol A.L."/>
            <person name="Besser J."/>
            <person name="Gerner-Smidt P."/>
        </authorList>
    </citation>
    <scope>NUCLEOTIDE SEQUENCE [LARGE SCALE GENOMIC DNA]</scope>
    <source>
        <strain evidence="4 5">PNUSAC001435</strain>
    </source>
</reference>
<feature type="domain" description="UCP01524 winged helix-turn-helix" evidence="2">
    <location>
        <begin position="373"/>
        <end position="442"/>
    </location>
</feature>
<evidence type="ECO:0000313" key="4">
    <source>
        <dbReference type="EMBL" id="EAJ9198206.1"/>
    </source>
</evidence>
<dbReference type="SUPFAM" id="SSF53187">
    <property type="entry name" value="Zn-dependent exopeptidases"/>
    <property type="match status" value="1"/>
</dbReference>
<evidence type="ECO:0000259" key="2">
    <source>
        <dbReference type="Pfam" id="PF16221"/>
    </source>
</evidence>
<evidence type="ECO:0000259" key="3">
    <source>
        <dbReference type="Pfam" id="PF16254"/>
    </source>
</evidence>
<accession>A0A690M0T6</accession>
<sequence>MKKLKRTIVDRLDFRHKDFEQTGKEMYELAKELFPIPRSITGQGFRASLEILDKALGENILKFHSIKSGTKVFDWIVPDEWNVKDAYITTPEGEKICDFKKHNLHLLNYSEAIDKELELEELEEHLYSIEEMPDAIPYVTSYYKRRWGFCITHNERKNLKKGKYKVFIDAKHDENGVLNYADFIIPSTQNSKDEILLSTYLCHPSMANNELSDPVVAIFLAKWLLNLKERKYNYRFVIIPETIGSIVYLSKHLEHLKKHVKAGFVLSCLGDNNAYSLIHTPKENTLSDKVAMHTLKNKQNFREFSFLERGSDERQYNAPLVNLNIVGICRTKYIEYKEYHTSKDDLDFISAKGLMGGLKAMQEMILNLEINAIYESTTIGEPNLGKRGLYHTINNGIKQKPISVDFLAYCDGQNDIIDIANILNMQAYELKELLGKILEYKLAREI</sequence>
<feature type="domain" description="DUF2172" evidence="1">
    <location>
        <begin position="80"/>
        <end position="170"/>
    </location>
</feature>
<dbReference type="Proteomes" id="UP000382436">
    <property type="component" value="Unassembled WGS sequence"/>
</dbReference>
<organism evidence="4 5">
    <name type="scientific">Campylobacter coli</name>
    <dbReference type="NCBI Taxonomy" id="195"/>
    <lineage>
        <taxon>Bacteria</taxon>
        <taxon>Pseudomonadati</taxon>
        <taxon>Campylobacterota</taxon>
        <taxon>Epsilonproteobacteria</taxon>
        <taxon>Campylobacterales</taxon>
        <taxon>Campylobacteraceae</taxon>
        <taxon>Campylobacter</taxon>
    </lineage>
</organism>